<name>A0A644X9S3_9ZZZZ</name>
<dbReference type="AlphaFoldDB" id="A0A644X9S3"/>
<organism evidence="1">
    <name type="scientific">bioreactor metagenome</name>
    <dbReference type="NCBI Taxonomy" id="1076179"/>
    <lineage>
        <taxon>unclassified sequences</taxon>
        <taxon>metagenomes</taxon>
        <taxon>ecological metagenomes</taxon>
    </lineage>
</organism>
<sequence>MEKFIPFEKLSKKKQRERNAALRGSWYGLNPVTRKPENSKAYNRRKARKWSGDSMTVPFVMLSGKVSSEIHPGVRFERPS</sequence>
<accession>A0A644X9S3</accession>
<dbReference type="EMBL" id="VSSQ01001752">
    <property type="protein sequence ID" value="MPM10874.1"/>
    <property type="molecule type" value="Genomic_DNA"/>
</dbReference>
<protein>
    <submittedName>
        <fullName evidence="1">Uncharacterized protein</fullName>
    </submittedName>
</protein>
<proteinExistence type="predicted"/>
<gene>
    <name evidence="1" type="ORF">SDC9_57211</name>
</gene>
<comment type="caution">
    <text evidence="1">The sequence shown here is derived from an EMBL/GenBank/DDBJ whole genome shotgun (WGS) entry which is preliminary data.</text>
</comment>
<evidence type="ECO:0000313" key="1">
    <source>
        <dbReference type="EMBL" id="MPM10874.1"/>
    </source>
</evidence>
<reference evidence="1" key="1">
    <citation type="submission" date="2019-08" db="EMBL/GenBank/DDBJ databases">
        <authorList>
            <person name="Kucharzyk K."/>
            <person name="Murdoch R.W."/>
            <person name="Higgins S."/>
            <person name="Loffler F."/>
        </authorList>
    </citation>
    <scope>NUCLEOTIDE SEQUENCE</scope>
</reference>